<feature type="transmembrane region" description="Helical" evidence="5">
    <location>
        <begin position="21"/>
        <end position="42"/>
    </location>
</feature>
<dbReference type="STRING" id="389348.PNK_2424"/>
<feature type="transmembrane region" description="Helical" evidence="5">
    <location>
        <begin position="163"/>
        <end position="187"/>
    </location>
</feature>
<dbReference type="AlphaFoldDB" id="A0A0U5EUS0"/>
<name>A0A0U5EUS0_9BACT</name>
<sequence length="304" mass="34796">MLENEVWKSLWGHLADLRSTLIRSFTAIGIGFLIVFSFYQPIFHTLTANWERTHFSSVTKEIMQRERVVNTTSDSITYVLPRGANVAQKESFEWIDAQSLRLAPKQLLSYEYPLPNRLLILGPLEGMVLTFKVCFWCSLALTAPIWGYFFLQFFLPGLRSGEKALLIPFFAWSGLWMGAGFALAYFVTIPLANSYLEAFNAPIGQNAWTLTHYIDYTLMLFLGHALAFEMGLLLLCLVHYQWISADWLISKRRHMIVCAFIIGALLTPPDIPTQFMMAIPLISLYELAILYGKWQARLKHAILP</sequence>
<keyword evidence="3 5" id="KW-1133">Transmembrane helix</keyword>
<dbReference type="GO" id="GO:0065002">
    <property type="term" value="P:intracellular protein transmembrane transport"/>
    <property type="evidence" value="ECO:0007669"/>
    <property type="project" value="TreeGrafter"/>
</dbReference>
<evidence type="ECO:0000256" key="4">
    <source>
        <dbReference type="ARBA" id="ARBA00023136"/>
    </source>
</evidence>
<evidence type="ECO:0000256" key="5">
    <source>
        <dbReference type="HAMAP-Rule" id="MF_00902"/>
    </source>
</evidence>
<organism evidence="6 7">
    <name type="scientific">Candidatus Protochlamydia naegleriophila</name>
    <dbReference type="NCBI Taxonomy" id="389348"/>
    <lineage>
        <taxon>Bacteria</taxon>
        <taxon>Pseudomonadati</taxon>
        <taxon>Chlamydiota</taxon>
        <taxon>Chlamydiia</taxon>
        <taxon>Parachlamydiales</taxon>
        <taxon>Parachlamydiaceae</taxon>
        <taxon>Candidatus Protochlamydia</taxon>
    </lineage>
</organism>
<dbReference type="KEGG" id="pnl:PNK_2424"/>
<dbReference type="GO" id="GO:0009977">
    <property type="term" value="F:proton motive force dependent protein transmembrane transporter activity"/>
    <property type="evidence" value="ECO:0007669"/>
    <property type="project" value="TreeGrafter"/>
</dbReference>
<dbReference type="HAMAP" id="MF_00902">
    <property type="entry name" value="TatC"/>
    <property type="match status" value="1"/>
</dbReference>
<dbReference type="PANTHER" id="PTHR30371:SF0">
    <property type="entry name" value="SEC-INDEPENDENT PROTEIN TRANSLOCASE PROTEIN TATC, CHLOROPLASTIC-RELATED"/>
    <property type="match status" value="1"/>
</dbReference>
<dbReference type="InterPro" id="IPR002033">
    <property type="entry name" value="TatC"/>
</dbReference>
<dbReference type="Proteomes" id="UP000069902">
    <property type="component" value="Chromosome cPNK"/>
</dbReference>
<comment type="caution">
    <text evidence="5">Lacks conserved residue(s) required for the propagation of feature annotation.</text>
</comment>
<evidence type="ECO:0000256" key="1">
    <source>
        <dbReference type="ARBA" id="ARBA00004141"/>
    </source>
</evidence>
<comment type="similarity">
    <text evidence="5">Belongs to the TatC family.</text>
</comment>
<dbReference type="PATRIC" id="fig|389348.3.peg.2718"/>
<comment type="function">
    <text evidence="5">Part of the twin-arginine translocation (Tat) system that transports large folded proteins containing a characteristic twin-arginine motif in their signal peptide across membranes.</text>
</comment>
<evidence type="ECO:0000313" key="6">
    <source>
        <dbReference type="EMBL" id="CUI18019.1"/>
    </source>
</evidence>
<feature type="transmembrane region" description="Helical" evidence="5">
    <location>
        <begin position="129"/>
        <end position="151"/>
    </location>
</feature>
<evidence type="ECO:0000256" key="2">
    <source>
        <dbReference type="ARBA" id="ARBA00022692"/>
    </source>
</evidence>
<dbReference type="EMBL" id="LN879502">
    <property type="protein sequence ID" value="CUI18019.1"/>
    <property type="molecule type" value="Genomic_DNA"/>
</dbReference>
<evidence type="ECO:0000256" key="3">
    <source>
        <dbReference type="ARBA" id="ARBA00022989"/>
    </source>
</evidence>
<keyword evidence="4 5" id="KW-0472">Membrane</keyword>
<comment type="subunit">
    <text evidence="5">Forms a complex with TatA.</text>
</comment>
<gene>
    <name evidence="5 6" type="primary">tatC</name>
    <name evidence="6" type="ORF">PNK_2424</name>
</gene>
<dbReference type="GO" id="GO:0033281">
    <property type="term" value="C:TAT protein transport complex"/>
    <property type="evidence" value="ECO:0007669"/>
    <property type="project" value="UniProtKB-UniRule"/>
</dbReference>
<keyword evidence="7" id="KW-1185">Reference proteome</keyword>
<keyword evidence="5" id="KW-0813">Transport</keyword>
<feature type="transmembrane region" description="Helical" evidence="5">
    <location>
        <begin position="252"/>
        <end position="269"/>
    </location>
</feature>
<keyword evidence="5" id="KW-0811">Translocation</keyword>
<keyword evidence="2 5" id="KW-0812">Transmembrane</keyword>
<proteinExistence type="inferred from homology"/>
<reference evidence="7" key="1">
    <citation type="submission" date="2015-09" db="EMBL/GenBank/DDBJ databases">
        <authorList>
            <person name="Bertelli C."/>
        </authorList>
    </citation>
    <scope>NUCLEOTIDE SEQUENCE [LARGE SCALE GENOMIC DNA]</scope>
    <source>
        <strain evidence="7">KNic</strain>
    </source>
</reference>
<dbReference type="InParanoid" id="A0A0U5EUS0"/>
<dbReference type="Pfam" id="PF00902">
    <property type="entry name" value="TatC"/>
    <property type="match status" value="1"/>
</dbReference>
<evidence type="ECO:0000313" key="7">
    <source>
        <dbReference type="Proteomes" id="UP000069902"/>
    </source>
</evidence>
<protein>
    <recommendedName>
        <fullName evidence="5">Sec-independent protein translocase protein TatC</fullName>
    </recommendedName>
</protein>
<dbReference type="PANTHER" id="PTHR30371">
    <property type="entry name" value="SEC-INDEPENDENT PROTEIN TRANSLOCASE PROTEIN TATC"/>
    <property type="match status" value="1"/>
</dbReference>
<comment type="subcellular location">
    <subcellularLocation>
        <location evidence="5">Cell membrane</location>
        <topology evidence="5">Multi-pass membrane protein</topology>
    </subcellularLocation>
    <subcellularLocation>
        <location evidence="1">Membrane</location>
        <topology evidence="1">Multi-pass membrane protein</topology>
    </subcellularLocation>
</comment>
<keyword evidence="5" id="KW-0653">Protein transport</keyword>
<keyword evidence="5" id="KW-1003">Cell membrane</keyword>
<accession>A0A0U5EUS0</accession>
<dbReference type="GO" id="GO:0043953">
    <property type="term" value="P:protein transport by the Tat complex"/>
    <property type="evidence" value="ECO:0007669"/>
    <property type="project" value="UniProtKB-UniRule"/>
</dbReference>
<dbReference type="FunCoup" id="A0A0U5EUS0">
    <property type="interactions" value="381"/>
</dbReference>
<feature type="transmembrane region" description="Helical" evidence="5">
    <location>
        <begin position="218"/>
        <end position="240"/>
    </location>
</feature>